<protein>
    <submittedName>
        <fullName evidence="2">Uncharacterized protein</fullName>
    </submittedName>
</protein>
<name>A0A6G1DH53_9ORYZ</name>
<dbReference type="Proteomes" id="UP000479710">
    <property type="component" value="Unassembled WGS sequence"/>
</dbReference>
<evidence type="ECO:0000256" key="1">
    <source>
        <dbReference type="SAM" id="MobiDB-lite"/>
    </source>
</evidence>
<evidence type="ECO:0000313" key="3">
    <source>
        <dbReference type="Proteomes" id="UP000479710"/>
    </source>
</evidence>
<accession>A0A6G1DH53</accession>
<organism evidence="2 3">
    <name type="scientific">Oryza meyeriana var. granulata</name>
    <dbReference type="NCBI Taxonomy" id="110450"/>
    <lineage>
        <taxon>Eukaryota</taxon>
        <taxon>Viridiplantae</taxon>
        <taxon>Streptophyta</taxon>
        <taxon>Embryophyta</taxon>
        <taxon>Tracheophyta</taxon>
        <taxon>Spermatophyta</taxon>
        <taxon>Magnoliopsida</taxon>
        <taxon>Liliopsida</taxon>
        <taxon>Poales</taxon>
        <taxon>Poaceae</taxon>
        <taxon>BOP clade</taxon>
        <taxon>Oryzoideae</taxon>
        <taxon>Oryzeae</taxon>
        <taxon>Oryzinae</taxon>
        <taxon>Oryza</taxon>
        <taxon>Oryza meyeriana</taxon>
    </lineage>
</organism>
<reference evidence="2 3" key="1">
    <citation type="submission" date="2019-11" db="EMBL/GenBank/DDBJ databases">
        <title>Whole genome sequence of Oryza granulata.</title>
        <authorList>
            <person name="Li W."/>
        </authorList>
    </citation>
    <scope>NUCLEOTIDE SEQUENCE [LARGE SCALE GENOMIC DNA]</scope>
    <source>
        <strain evidence="3">cv. Menghai</strain>
        <tissue evidence="2">Leaf</tissue>
    </source>
</reference>
<comment type="caution">
    <text evidence="2">The sequence shown here is derived from an EMBL/GenBank/DDBJ whole genome shotgun (WGS) entry which is preliminary data.</text>
</comment>
<proteinExistence type="predicted"/>
<evidence type="ECO:0000313" key="2">
    <source>
        <dbReference type="EMBL" id="KAF0911756.1"/>
    </source>
</evidence>
<sequence length="73" mass="7888">MQGEPIRESAVTCGDGCSAIRADRGIVEESSESEMGAERKTCNETMCGLDAPPPAPPKRVRKKKPKPALLELY</sequence>
<dbReference type="AlphaFoldDB" id="A0A6G1DH53"/>
<gene>
    <name evidence="2" type="ORF">E2562_012264</name>
</gene>
<dbReference type="EMBL" id="SPHZ02000006">
    <property type="protein sequence ID" value="KAF0911756.1"/>
    <property type="molecule type" value="Genomic_DNA"/>
</dbReference>
<feature type="region of interest" description="Disordered" evidence="1">
    <location>
        <begin position="44"/>
        <end position="73"/>
    </location>
</feature>
<keyword evidence="3" id="KW-1185">Reference proteome</keyword>